<evidence type="ECO:0000313" key="1">
    <source>
        <dbReference type="EMBL" id="ACI57493.1"/>
    </source>
</evidence>
<name>A0ABF7QT99_RHILW</name>
<sequence length="190" mass="21219">MNKAVHDNGVQLPRFGDATNDISNMVMRTTLVFKGRSCMVRRLLLYGEHMRIIGTVCAAAAAMMGTAGFARADYKSNYSDWNQADQNSRFAYIQGLMDYMSNDMALGEPNWTTARRAGLMTCASELKVTPSMLETAISHHYATYATDWRFPPAVVFDRVMNVVCFDYINVERAKAGLPPWKALVGAINQQ</sequence>
<evidence type="ECO:0000313" key="2">
    <source>
        <dbReference type="Proteomes" id="UP000008330"/>
    </source>
</evidence>
<protein>
    <recommendedName>
        <fullName evidence="3">DUF732 domain-containing protein</fullName>
    </recommendedName>
</protein>
<dbReference type="Proteomes" id="UP000008330">
    <property type="component" value="Chromosome"/>
</dbReference>
<proteinExistence type="predicted"/>
<dbReference type="AlphaFoldDB" id="A0ABF7QT99"/>
<gene>
    <name evidence="1" type="ordered locus">Rleg2_4232</name>
</gene>
<keyword evidence="2" id="KW-1185">Reference proteome</keyword>
<dbReference type="RefSeq" id="WP_012559615.1">
    <property type="nucleotide sequence ID" value="NC_011369.1"/>
</dbReference>
<dbReference type="EMBL" id="CP001191">
    <property type="protein sequence ID" value="ACI57493.1"/>
    <property type="molecule type" value="Genomic_DNA"/>
</dbReference>
<organism evidence="1 2">
    <name type="scientific">Rhizobium leguminosarum bv. trifolii (strain WSM2304)</name>
    <dbReference type="NCBI Taxonomy" id="395492"/>
    <lineage>
        <taxon>Bacteria</taxon>
        <taxon>Pseudomonadati</taxon>
        <taxon>Pseudomonadota</taxon>
        <taxon>Alphaproteobacteria</taxon>
        <taxon>Hyphomicrobiales</taxon>
        <taxon>Rhizobiaceae</taxon>
        <taxon>Rhizobium/Agrobacterium group</taxon>
        <taxon>Rhizobium</taxon>
    </lineage>
</organism>
<dbReference type="KEGG" id="rlt:Rleg2_4232"/>
<accession>A0ABF7QT99</accession>
<reference evidence="1 2" key="1">
    <citation type="journal article" date="2010" name="Stand. Genomic Sci.">
        <title>Complete genome sequence of Rhizobium leguminosarum bv trifolii strain WSM2304, an effective microsymbiont of the South American clover Trifolium polymorphum.</title>
        <authorList>
            <person name="Reeve W."/>
            <person name="O'Hara G."/>
            <person name="Chain P."/>
            <person name="Ardley J."/>
            <person name="Brau L."/>
            <person name="Nandesena K."/>
            <person name="Tiwari R."/>
            <person name="Malfatti S."/>
            <person name="Kiss H."/>
            <person name="Lapidus A."/>
            <person name="Copeland A."/>
            <person name="Nolan M."/>
            <person name="Land M."/>
            <person name="Ivanova N."/>
            <person name="Mavromatis K."/>
            <person name="Markowitz V."/>
            <person name="Kyrpides N."/>
            <person name="Melino V."/>
            <person name="Denton M."/>
            <person name="Yates R."/>
            <person name="Howieson J."/>
        </authorList>
    </citation>
    <scope>NUCLEOTIDE SEQUENCE [LARGE SCALE GENOMIC DNA]</scope>
    <source>
        <strain evidence="1 2">WSM2304</strain>
    </source>
</reference>
<evidence type="ECO:0008006" key="3">
    <source>
        <dbReference type="Google" id="ProtNLM"/>
    </source>
</evidence>